<keyword evidence="2" id="KW-0804">Transcription</keyword>
<dbReference type="EMBL" id="JAWCUI010000045">
    <property type="protein sequence ID" value="KAL1892396.1"/>
    <property type="molecule type" value="Genomic_DNA"/>
</dbReference>
<feature type="region of interest" description="Disordered" evidence="4">
    <location>
        <begin position="388"/>
        <end position="446"/>
    </location>
</feature>
<protein>
    <submittedName>
        <fullName evidence="6">Component of SWI/SNF global activator complex</fullName>
    </submittedName>
</protein>
<feature type="compositionally biased region" description="Pro residues" evidence="4">
    <location>
        <begin position="576"/>
        <end position="595"/>
    </location>
</feature>
<dbReference type="InterPro" id="IPR036431">
    <property type="entry name" value="ARID_dom_sf"/>
</dbReference>
<dbReference type="PANTHER" id="PTHR13964">
    <property type="entry name" value="RBP-RELATED"/>
    <property type="match status" value="1"/>
</dbReference>
<dbReference type="CDD" id="cd16871">
    <property type="entry name" value="ARID_Swi1p-like"/>
    <property type="match status" value="1"/>
</dbReference>
<feature type="compositionally biased region" description="Low complexity" evidence="4">
    <location>
        <begin position="388"/>
        <end position="413"/>
    </location>
</feature>
<name>A0ABR3YVN1_9PEZI</name>
<evidence type="ECO:0000313" key="7">
    <source>
        <dbReference type="Proteomes" id="UP001583186"/>
    </source>
</evidence>
<dbReference type="Proteomes" id="UP001583186">
    <property type="component" value="Unassembled WGS sequence"/>
</dbReference>
<dbReference type="PROSITE" id="PS51011">
    <property type="entry name" value="ARID"/>
    <property type="match status" value="1"/>
</dbReference>
<feature type="compositionally biased region" description="Low complexity" evidence="4">
    <location>
        <begin position="254"/>
        <end position="274"/>
    </location>
</feature>
<evidence type="ECO:0000256" key="2">
    <source>
        <dbReference type="ARBA" id="ARBA00023163"/>
    </source>
</evidence>
<feature type="region of interest" description="Disordered" evidence="4">
    <location>
        <begin position="546"/>
        <end position="734"/>
    </location>
</feature>
<feature type="compositionally biased region" description="Polar residues" evidence="4">
    <location>
        <begin position="84"/>
        <end position="100"/>
    </location>
</feature>
<feature type="compositionally biased region" description="Low complexity" evidence="4">
    <location>
        <begin position="130"/>
        <end position="145"/>
    </location>
</feature>
<keyword evidence="3" id="KW-0539">Nucleus</keyword>
<gene>
    <name evidence="6" type="primary">SWI1</name>
    <name evidence="6" type="ORF">Sste5346_007134</name>
</gene>
<evidence type="ECO:0000256" key="1">
    <source>
        <dbReference type="ARBA" id="ARBA00023015"/>
    </source>
</evidence>
<evidence type="ECO:0000313" key="6">
    <source>
        <dbReference type="EMBL" id="KAL1892396.1"/>
    </source>
</evidence>
<feature type="domain" description="ARID" evidence="5">
    <location>
        <begin position="442"/>
        <end position="535"/>
    </location>
</feature>
<feature type="compositionally biased region" description="Pro residues" evidence="4">
    <location>
        <begin position="702"/>
        <end position="719"/>
    </location>
</feature>
<dbReference type="SUPFAM" id="SSF46774">
    <property type="entry name" value="ARID-like"/>
    <property type="match status" value="1"/>
</dbReference>
<dbReference type="InterPro" id="IPR001606">
    <property type="entry name" value="ARID_dom"/>
</dbReference>
<feature type="compositionally biased region" description="Pro residues" evidence="4">
    <location>
        <begin position="146"/>
        <end position="156"/>
    </location>
</feature>
<feature type="compositionally biased region" description="Pro residues" evidence="4">
    <location>
        <begin position="671"/>
        <end position="681"/>
    </location>
</feature>
<feature type="compositionally biased region" description="Low complexity" evidence="4">
    <location>
        <begin position="546"/>
        <end position="575"/>
    </location>
</feature>
<dbReference type="SMART" id="SM01014">
    <property type="entry name" value="ARID"/>
    <property type="match status" value="1"/>
</dbReference>
<keyword evidence="7" id="KW-1185">Reference proteome</keyword>
<feature type="compositionally biased region" description="Polar residues" evidence="4">
    <location>
        <begin position="184"/>
        <end position="201"/>
    </location>
</feature>
<feature type="compositionally biased region" description="Pro residues" evidence="4">
    <location>
        <begin position="240"/>
        <end position="253"/>
    </location>
</feature>
<sequence length="1243" mass="135328">MSSWMNEAAVQNHNGNGFPHINNPNAPPVGVGNGMMDPAAFMAANQAQFNPVAGNPYASPQQLMMQQQQQVQQQAQQQGGARNASPSAFQNPMYQTNSVIPSKRPRPREDSMAASPRQNSGMLPTTRAETPGQQGQPGQPGGPQSTPQPPSFPHNLPPNGSANATPSPIMANQIRAGSAVPQRVATTSPHPFSPATQSFVPQASPAPSDPNTAPNQQQQQSPYGQPGGGNFPPGFNPNFTPTPPPGQQRPSPNPQQAGGQMMPQHMGQMPPQMGGMGQMNPQQMGQMGGPGGAMGQMNPMAAQMGQVPNANMFTPQMQQQLAQARNPLEQQKLMYQMQLQRQLQQGQMQGGGPQMPGQSITAQQRNMIARQQQQQQQAQQQAQQAQQQQQQQQQQHQQQPGQQPPQQQQQQPGGPNGQIAPNTPKTAQGPGGAPGQQPNGPQRSSDQFMNQLSMFMQRINMPLETNPVAGDRPMHLMQLFQTVQKFSGYRNVMQNNVWPQVSNALGFPPAQIPTVAGQIKAIYERNLLKFEDFVVNQSRAKANMQQQQQLQAQAQAQAQHQAQMKAQQGFPQQPGQQPPQPGQQPPGPPGPPGPPQQQQQQPPQQPPQAIQPPTPQQQQPPTPSLDQGGPVGMPSTPKSASRPNKRSASGQQPAALKHAASNGQMNGFSTPHPPGQQPAPPTTSRKGKGKNARSASSSHEAFPPPSPAQPGMPGMPGPPFMDGHGHPANGFVPMPGQFPPGQMPPGHMQGGFMPGHMQGPPFGDTDEYKPCSRDTHTYGGVDVNAPTNVVTDILRFRPEVPAPNELGNIDVHALTMSIQSGIHGEVRLALDTLATVTVTNMPGLEIDLDKCDDLLETLIEYADELLEVLAENTVEVSDEILIPPYEDIARACQIERLSIRDEPELGSEEGELDRAVEYLLCITTIFRNLSFNPRNQAGLADESAVKFLCQFIRYVGTRNMLLRTQLNMLDFMKDIITLLSNISGSIEIPDQQEAFCFLQFLLAFAPSPLPSLADEYIFFPTYHATLQPYLPSAVDALAKLLARDEPNRTHFRNVFAADPSGAMPFDLLTQTFALAISPIPDYIHLREMRPPRLPPVQEVRKPMLMQGLLAADIVASLAPGFETGVTRTWLTAQNGFVQNLHRTVRDLCRDYEMVEHQLRHFRGRDTRGLQKDAEIMYIVVLAVSMLRKLSEKAIDPADPKTSLPPSVLPSEQGLLEALEMLSGEWSRDGFLHNFVAFASLGEK</sequence>
<dbReference type="PANTHER" id="PTHR13964:SF27">
    <property type="entry name" value="HAT-TRICK, ISOFORM D"/>
    <property type="match status" value="1"/>
</dbReference>
<dbReference type="Gene3D" id="1.10.150.60">
    <property type="entry name" value="ARID DNA-binding domain"/>
    <property type="match status" value="1"/>
</dbReference>
<organism evidence="6 7">
    <name type="scientific">Sporothrix stenoceras</name>
    <dbReference type="NCBI Taxonomy" id="5173"/>
    <lineage>
        <taxon>Eukaryota</taxon>
        <taxon>Fungi</taxon>
        <taxon>Dikarya</taxon>
        <taxon>Ascomycota</taxon>
        <taxon>Pezizomycotina</taxon>
        <taxon>Sordariomycetes</taxon>
        <taxon>Sordariomycetidae</taxon>
        <taxon>Ophiostomatales</taxon>
        <taxon>Ophiostomataceae</taxon>
        <taxon>Sporothrix</taxon>
    </lineage>
</organism>
<evidence type="ECO:0000256" key="3">
    <source>
        <dbReference type="ARBA" id="ARBA00023242"/>
    </source>
</evidence>
<feature type="compositionally biased region" description="Polar residues" evidence="4">
    <location>
        <begin position="636"/>
        <end position="652"/>
    </location>
</feature>
<feature type="compositionally biased region" description="Pro residues" evidence="4">
    <location>
        <begin position="603"/>
        <end position="623"/>
    </location>
</feature>
<keyword evidence="1" id="KW-0805">Transcription regulation</keyword>
<feature type="compositionally biased region" description="Low complexity" evidence="4">
    <location>
        <begin position="720"/>
        <end position="734"/>
    </location>
</feature>
<comment type="caution">
    <text evidence="6">The sequence shown here is derived from an EMBL/GenBank/DDBJ whole genome shotgun (WGS) entry which is preliminary data.</text>
</comment>
<dbReference type="InterPro" id="IPR051232">
    <property type="entry name" value="ARID/SWI1_ChromRemod"/>
</dbReference>
<reference evidence="6 7" key="1">
    <citation type="journal article" date="2024" name="IMA Fungus">
        <title>IMA Genome - F19 : A genome assembly and annotation guide to empower mycologists, including annotated draft genome sequences of Ceratocystis pirilliformis, Diaporthe australafricana, Fusarium ophioides, Paecilomyces lecythidis, and Sporothrix stenoceras.</title>
        <authorList>
            <person name="Aylward J."/>
            <person name="Wilson A.M."/>
            <person name="Visagie C.M."/>
            <person name="Spraker J."/>
            <person name="Barnes I."/>
            <person name="Buitendag C."/>
            <person name="Ceriani C."/>
            <person name="Del Mar Angel L."/>
            <person name="du Plessis D."/>
            <person name="Fuchs T."/>
            <person name="Gasser K."/>
            <person name="Kramer D."/>
            <person name="Li W."/>
            <person name="Munsamy K."/>
            <person name="Piso A."/>
            <person name="Price J.L."/>
            <person name="Sonnekus B."/>
            <person name="Thomas C."/>
            <person name="van der Nest A."/>
            <person name="van Dijk A."/>
            <person name="van Heerden A."/>
            <person name="van Vuuren N."/>
            <person name="Yilmaz N."/>
            <person name="Duong T.A."/>
            <person name="van der Merwe N.A."/>
            <person name="Wingfield M.J."/>
            <person name="Wingfield B.D."/>
        </authorList>
    </citation>
    <scope>NUCLEOTIDE SEQUENCE [LARGE SCALE GENOMIC DNA]</scope>
    <source>
        <strain evidence="6 7">CMW 5346</strain>
    </source>
</reference>
<evidence type="ECO:0000256" key="4">
    <source>
        <dbReference type="SAM" id="MobiDB-lite"/>
    </source>
</evidence>
<accession>A0ABR3YVN1</accession>
<evidence type="ECO:0000259" key="5">
    <source>
        <dbReference type="PROSITE" id="PS51011"/>
    </source>
</evidence>
<proteinExistence type="predicted"/>
<dbReference type="Pfam" id="PF01388">
    <property type="entry name" value="ARID"/>
    <property type="match status" value="1"/>
</dbReference>
<feature type="region of interest" description="Disordered" evidence="4">
    <location>
        <begin position="52"/>
        <end position="274"/>
    </location>
</feature>
<feature type="compositionally biased region" description="Low complexity" evidence="4">
    <location>
        <begin position="61"/>
        <end position="78"/>
    </location>
</feature>
<feature type="compositionally biased region" description="Low complexity" evidence="4">
    <location>
        <begin position="210"/>
        <end position="224"/>
    </location>
</feature>
<dbReference type="SMART" id="SM00501">
    <property type="entry name" value="BRIGHT"/>
    <property type="match status" value="1"/>
</dbReference>